<comment type="caution">
    <text evidence="2">The sequence shown here is derived from an EMBL/GenBank/DDBJ whole genome shotgun (WGS) entry which is preliminary data.</text>
</comment>
<proteinExistence type="predicted"/>
<dbReference type="Gene3D" id="2.170.150.40">
    <property type="entry name" value="Domain of unknown function (DUF427)"/>
    <property type="match status" value="1"/>
</dbReference>
<dbReference type="PANTHER" id="PTHR34310:SF9">
    <property type="entry name" value="BLR5716 PROTEIN"/>
    <property type="match status" value="1"/>
</dbReference>
<dbReference type="Proteomes" id="UP001500542">
    <property type="component" value="Unassembled WGS sequence"/>
</dbReference>
<dbReference type="EMBL" id="BAAAHK010000017">
    <property type="protein sequence ID" value="GAA0955192.1"/>
    <property type="molecule type" value="Genomic_DNA"/>
</dbReference>
<dbReference type="InterPro" id="IPR007361">
    <property type="entry name" value="DUF427"/>
</dbReference>
<evidence type="ECO:0000313" key="2">
    <source>
        <dbReference type="EMBL" id="GAA0955192.1"/>
    </source>
</evidence>
<dbReference type="PANTHER" id="PTHR34310">
    <property type="entry name" value="DUF427 DOMAIN PROTEIN (AFU_ORTHOLOGUE AFUA_3G02220)"/>
    <property type="match status" value="1"/>
</dbReference>
<sequence length="267" mass="30236">MSKQMRDLWAEGLGQLRHEPTEMRVRIRHDGHELVDTARALLVWEPRRVVPSYAVPATELHATLKPSDAPVMPVPDGILHPGIPFAAHSCPGEVMDVDGLPGAGFRPADTDLAEYVVLDFRAFDEWYEEDERLVGHPREPYHRVAARQSSRTVRVERDGQVLAESSRPTLVFETSLPTRFYLPREDFVIDLVESDRVTTCAYKGRATYYGSDSLLWSYLEPLKEARELAGLVSFYDDVLDVYVDGKLRDRPRGPVAESLRQEFGLSS</sequence>
<dbReference type="Pfam" id="PF04248">
    <property type="entry name" value="NTP_transf_9"/>
    <property type="match status" value="1"/>
</dbReference>
<dbReference type="RefSeq" id="WP_343978297.1">
    <property type="nucleotide sequence ID" value="NZ_BAAAHK010000017.1"/>
</dbReference>
<evidence type="ECO:0000313" key="3">
    <source>
        <dbReference type="Proteomes" id="UP001500542"/>
    </source>
</evidence>
<gene>
    <name evidence="2" type="ORF">GCM10009554_62390</name>
</gene>
<reference evidence="3" key="1">
    <citation type="journal article" date="2019" name="Int. J. Syst. Evol. Microbiol.">
        <title>The Global Catalogue of Microorganisms (GCM) 10K type strain sequencing project: providing services to taxonomists for standard genome sequencing and annotation.</title>
        <authorList>
            <consortium name="The Broad Institute Genomics Platform"/>
            <consortium name="The Broad Institute Genome Sequencing Center for Infectious Disease"/>
            <person name="Wu L."/>
            <person name="Ma J."/>
        </authorList>
    </citation>
    <scope>NUCLEOTIDE SEQUENCE [LARGE SCALE GENOMIC DNA]</scope>
    <source>
        <strain evidence="3">JCM 10977</strain>
    </source>
</reference>
<name>A0ABP4BXM6_9ACTN</name>
<protein>
    <submittedName>
        <fullName evidence="2">DUF427 domain-containing protein</fullName>
    </submittedName>
</protein>
<evidence type="ECO:0000259" key="1">
    <source>
        <dbReference type="Pfam" id="PF04248"/>
    </source>
</evidence>
<feature type="domain" description="DUF427" evidence="1">
    <location>
        <begin position="153"/>
        <end position="236"/>
    </location>
</feature>
<dbReference type="InterPro" id="IPR038694">
    <property type="entry name" value="DUF427_sf"/>
</dbReference>
<keyword evidence="3" id="KW-1185">Reference proteome</keyword>
<accession>A0ABP4BXM6</accession>
<organism evidence="2 3">
    <name type="scientific">Kribbella koreensis</name>
    <dbReference type="NCBI Taxonomy" id="57909"/>
    <lineage>
        <taxon>Bacteria</taxon>
        <taxon>Bacillati</taxon>
        <taxon>Actinomycetota</taxon>
        <taxon>Actinomycetes</taxon>
        <taxon>Propionibacteriales</taxon>
        <taxon>Kribbellaceae</taxon>
        <taxon>Kribbella</taxon>
    </lineage>
</organism>